<dbReference type="RefSeq" id="WP_319979089.1">
    <property type="nucleotide sequence ID" value="NZ_JAXAVU010000013.1"/>
</dbReference>
<dbReference type="SUPFAM" id="SSF49695">
    <property type="entry name" value="gamma-Crystallin-like"/>
    <property type="match status" value="1"/>
</dbReference>
<comment type="caution">
    <text evidence="2">The sequence shown here is derived from an EMBL/GenBank/DDBJ whole genome shotgun (WGS) entry which is preliminary data.</text>
</comment>
<evidence type="ECO:0000313" key="3">
    <source>
        <dbReference type="Proteomes" id="UP001285352"/>
    </source>
</evidence>
<accession>A0ABU4V5F7</accession>
<dbReference type="Gene3D" id="2.60.20.10">
    <property type="entry name" value="Crystallins"/>
    <property type="match status" value="1"/>
</dbReference>
<organism evidence="2 3">
    <name type="scientific">Lentzea sokolovensis</name>
    <dbReference type="NCBI Taxonomy" id="3095429"/>
    <lineage>
        <taxon>Bacteria</taxon>
        <taxon>Bacillati</taxon>
        <taxon>Actinomycetota</taxon>
        <taxon>Actinomycetes</taxon>
        <taxon>Pseudonocardiales</taxon>
        <taxon>Pseudonocardiaceae</taxon>
        <taxon>Lentzea</taxon>
    </lineage>
</organism>
<keyword evidence="3" id="KW-1185">Reference proteome</keyword>
<evidence type="ECO:0000313" key="2">
    <source>
        <dbReference type="EMBL" id="MDX8147023.1"/>
    </source>
</evidence>
<protein>
    <recommendedName>
        <fullName evidence="4">Secreted protein</fullName>
    </recommendedName>
</protein>
<dbReference type="Proteomes" id="UP001285352">
    <property type="component" value="Unassembled WGS sequence"/>
</dbReference>
<dbReference type="InterPro" id="IPR011024">
    <property type="entry name" value="G_crystallin-like"/>
</dbReference>
<name>A0ABU4V5F7_9PSEU</name>
<feature type="signal peptide" evidence="1">
    <location>
        <begin position="1"/>
        <end position="31"/>
    </location>
</feature>
<reference evidence="2 3" key="1">
    <citation type="submission" date="2023-11" db="EMBL/GenBank/DDBJ databases">
        <title>Lentzea sokolovensis, sp. nov., Lentzea kristufkii, sp. nov., and Lentzea miocenensis, sp. nov., rare actinobacteria from Sokolov Coal Basin, Miocene lacustrine sediment, Czech Republic.</title>
        <authorList>
            <person name="Lara A."/>
            <person name="Kotroba L."/>
            <person name="Nouioui I."/>
            <person name="Neumann-Schaal M."/>
            <person name="Mast Y."/>
            <person name="Chronakova A."/>
        </authorList>
    </citation>
    <scope>NUCLEOTIDE SEQUENCE [LARGE SCALE GENOMIC DNA]</scope>
    <source>
        <strain evidence="2 3">BCCO 10_0061</strain>
    </source>
</reference>
<evidence type="ECO:0008006" key="4">
    <source>
        <dbReference type="Google" id="ProtNLM"/>
    </source>
</evidence>
<feature type="chain" id="PRO_5045686403" description="Secreted protein" evidence="1">
    <location>
        <begin position="32"/>
        <end position="179"/>
    </location>
</feature>
<sequence length="179" mass="17950">MSVHWKRRAAGLAAAALGVVALLGAAGPAGAAPAADTTGIQIEAVSSDTPVMVSDLTDIDASAVYYCAVRDNTFGCQSGSPGDGLVVARLYHNPNFGGSEVVVFNPAYQVGCSSSTTDNEGGAPLGGAGNNLISSVRTYNSCDVKLFDGTGGTGTASAWLDNAGTLGAWDNRAGSFRIS</sequence>
<dbReference type="EMBL" id="JAXAVU010000013">
    <property type="protein sequence ID" value="MDX8147023.1"/>
    <property type="molecule type" value="Genomic_DNA"/>
</dbReference>
<keyword evidence="1" id="KW-0732">Signal</keyword>
<evidence type="ECO:0000256" key="1">
    <source>
        <dbReference type="SAM" id="SignalP"/>
    </source>
</evidence>
<reference evidence="2 3" key="2">
    <citation type="submission" date="2023-11" db="EMBL/GenBank/DDBJ databases">
        <authorList>
            <person name="Lara A.C."/>
            <person name="Chronakova A."/>
        </authorList>
    </citation>
    <scope>NUCLEOTIDE SEQUENCE [LARGE SCALE GENOMIC DNA]</scope>
    <source>
        <strain evidence="2 3">BCCO 10_0061</strain>
    </source>
</reference>
<dbReference type="PROSITE" id="PS51318">
    <property type="entry name" value="TAT"/>
    <property type="match status" value="1"/>
</dbReference>
<proteinExistence type="predicted"/>
<gene>
    <name evidence="2" type="ORF">SK854_33275</name>
</gene>
<dbReference type="InterPro" id="IPR006311">
    <property type="entry name" value="TAT_signal"/>
</dbReference>